<gene>
    <name evidence="7" type="ORF">H7I73_14400</name>
</gene>
<evidence type="ECO:0000256" key="4">
    <source>
        <dbReference type="ARBA" id="ARBA00023263"/>
    </source>
</evidence>
<proteinExistence type="inferred from homology"/>
<dbReference type="SUPFAM" id="SSF49401">
    <property type="entry name" value="Bacterial adhesins"/>
    <property type="match status" value="1"/>
</dbReference>
<name>A0A7X1BPP6_9ENTR</name>
<feature type="signal peptide" evidence="5">
    <location>
        <begin position="1"/>
        <end position="24"/>
    </location>
</feature>
<accession>A0A7X1BPP6</accession>
<dbReference type="GO" id="GO:0043709">
    <property type="term" value="P:cell adhesion involved in single-species biofilm formation"/>
    <property type="evidence" value="ECO:0007669"/>
    <property type="project" value="TreeGrafter"/>
</dbReference>
<dbReference type="RefSeq" id="WP_085048286.1">
    <property type="nucleotide sequence ID" value="NZ_CP101066.1"/>
</dbReference>
<dbReference type="InterPro" id="IPR000259">
    <property type="entry name" value="Adhesion_dom_fimbrial"/>
</dbReference>
<dbReference type="GeneID" id="69485285"/>
<evidence type="ECO:0000313" key="8">
    <source>
        <dbReference type="Proteomes" id="UP000548504"/>
    </source>
</evidence>
<dbReference type="Proteomes" id="UP000548504">
    <property type="component" value="Unassembled WGS sequence"/>
</dbReference>
<dbReference type="Pfam" id="PF00419">
    <property type="entry name" value="Fimbrial"/>
    <property type="match status" value="1"/>
</dbReference>
<dbReference type="PANTHER" id="PTHR33420:SF3">
    <property type="entry name" value="FIMBRIAL SUBUNIT ELFA"/>
    <property type="match status" value="1"/>
</dbReference>
<dbReference type="InterPro" id="IPR036937">
    <property type="entry name" value="Adhesion_dom_fimbrial_sf"/>
</dbReference>
<organism evidence="7 8">
    <name type="scientific">Citrobacter cronae</name>
    <dbReference type="NCBI Taxonomy" id="1748967"/>
    <lineage>
        <taxon>Bacteria</taxon>
        <taxon>Pseudomonadati</taxon>
        <taxon>Pseudomonadota</taxon>
        <taxon>Gammaproteobacteria</taxon>
        <taxon>Enterobacterales</taxon>
        <taxon>Enterobacteriaceae</taxon>
        <taxon>Citrobacter</taxon>
        <taxon>Citrobacter freundii complex</taxon>
    </lineage>
</organism>
<sequence>MYKKHISTLFAGLLLATVATHALAVDTGTVTFTGKIIPDTCTVDVNGATTSGTVTFNPLSQTAFGADKKVGDSQSFAITVGACDSAISNLNIKFNGTRITGYDDEVLQASGSAKNLGVRLLPENSSNYIKFDGSDPESATNKSNSGSIVFNYTAEVIQVGSTLPTTGDYSAQATYTLMYR</sequence>
<feature type="domain" description="Fimbrial-type adhesion" evidence="6">
    <location>
        <begin position="31"/>
        <end position="179"/>
    </location>
</feature>
<evidence type="ECO:0000256" key="1">
    <source>
        <dbReference type="ARBA" id="ARBA00004561"/>
    </source>
</evidence>
<evidence type="ECO:0000256" key="5">
    <source>
        <dbReference type="SAM" id="SignalP"/>
    </source>
</evidence>
<evidence type="ECO:0000256" key="3">
    <source>
        <dbReference type="ARBA" id="ARBA00022729"/>
    </source>
</evidence>
<dbReference type="InterPro" id="IPR008966">
    <property type="entry name" value="Adhesion_dom_sf"/>
</dbReference>
<comment type="subcellular location">
    <subcellularLocation>
        <location evidence="1">Fimbrium</location>
    </subcellularLocation>
</comment>
<feature type="chain" id="PRO_5031066119" evidence="5">
    <location>
        <begin position="25"/>
        <end position="180"/>
    </location>
</feature>
<dbReference type="EMBL" id="JACLAG010000003">
    <property type="protein sequence ID" value="MBC2620829.1"/>
    <property type="molecule type" value="Genomic_DNA"/>
</dbReference>
<dbReference type="PANTHER" id="PTHR33420">
    <property type="entry name" value="FIMBRIAL SUBUNIT ELFA-RELATED"/>
    <property type="match status" value="1"/>
</dbReference>
<reference evidence="7 8" key="1">
    <citation type="submission" date="2020-08" db="EMBL/GenBank/DDBJ databases">
        <title>Emergence and comparative genomics analysis of Citrobacter in Fennec fox imported from North Africa to China.</title>
        <authorList>
            <person name="Zheng B."/>
        </authorList>
    </citation>
    <scope>NUCLEOTIDE SEQUENCE [LARGE SCALE GENOMIC DNA]</scope>
    <source>
        <strain evidence="7 8">FF141</strain>
    </source>
</reference>
<keyword evidence="4" id="KW-0281">Fimbrium</keyword>
<comment type="caution">
    <text evidence="7">The sequence shown here is derived from an EMBL/GenBank/DDBJ whole genome shotgun (WGS) entry which is preliminary data.</text>
</comment>
<comment type="similarity">
    <text evidence="2">Belongs to the fimbrial protein family.</text>
</comment>
<evidence type="ECO:0000259" key="6">
    <source>
        <dbReference type="Pfam" id="PF00419"/>
    </source>
</evidence>
<dbReference type="InterPro" id="IPR050263">
    <property type="entry name" value="Bact_Fimbrial_Adh_Pro"/>
</dbReference>
<protein>
    <submittedName>
        <fullName evidence="7">Type 1 fimbrial protein</fullName>
    </submittedName>
</protein>
<keyword evidence="3 5" id="KW-0732">Signal</keyword>
<evidence type="ECO:0000256" key="2">
    <source>
        <dbReference type="ARBA" id="ARBA00006671"/>
    </source>
</evidence>
<dbReference type="GO" id="GO:0009289">
    <property type="term" value="C:pilus"/>
    <property type="evidence" value="ECO:0007669"/>
    <property type="project" value="UniProtKB-SubCell"/>
</dbReference>
<dbReference type="Gene3D" id="2.60.40.1090">
    <property type="entry name" value="Fimbrial-type adhesion domain"/>
    <property type="match status" value="1"/>
</dbReference>
<dbReference type="AlphaFoldDB" id="A0A7X1BPP6"/>
<evidence type="ECO:0000313" key="7">
    <source>
        <dbReference type="EMBL" id="MBC2620829.1"/>
    </source>
</evidence>